<reference evidence="6 7" key="1">
    <citation type="journal article" date="2024" name="bioRxiv">
        <title>A reference genome for Trichogramma kaykai: A tiny desert-dwelling parasitoid wasp with competing sex-ratio distorters.</title>
        <authorList>
            <person name="Culotta J."/>
            <person name="Lindsey A.R."/>
        </authorList>
    </citation>
    <scope>NUCLEOTIDE SEQUENCE [LARGE SCALE GENOMIC DNA]</scope>
    <source>
        <strain evidence="6 7">KSX58</strain>
    </source>
</reference>
<evidence type="ECO:0000259" key="5">
    <source>
        <dbReference type="Pfam" id="PF13302"/>
    </source>
</evidence>
<dbReference type="Gene3D" id="3.40.630.30">
    <property type="match status" value="1"/>
</dbReference>
<evidence type="ECO:0000256" key="3">
    <source>
        <dbReference type="ARBA" id="ARBA00023315"/>
    </source>
</evidence>
<organism evidence="6 7">
    <name type="scientific">Trichogramma kaykai</name>
    <dbReference type="NCBI Taxonomy" id="54128"/>
    <lineage>
        <taxon>Eukaryota</taxon>
        <taxon>Metazoa</taxon>
        <taxon>Ecdysozoa</taxon>
        <taxon>Arthropoda</taxon>
        <taxon>Hexapoda</taxon>
        <taxon>Insecta</taxon>
        <taxon>Pterygota</taxon>
        <taxon>Neoptera</taxon>
        <taxon>Endopterygota</taxon>
        <taxon>Hymenoptera</taxon>
        <taxon>Apocrita</taxon>
        <taxon>Proctotrupomorpha</taxon>
        <taxon>Chalcidoidea</taxon>
        <taxon>Trichogrammatidae</taxon>
        <taxon>Trichogramma</taxon>
    </lineage>
</organism>
<protein>
    <recommendedName>
        <fullName evidence="4">N-acetyltransferase 9-like protein</fullName>
    </recommendedName>
</protein>
<evidence type="ECO:0000313" key="6">
    <source>
        <dbReference type="EMBL" id="KAL3407147.1"/>
    </source>
</evidence>
<dbReference type="EMBL" id="JBJJXI010000015">
    <property type="protein sequence ID" value="KAL3407147.1"/>
    <property type="molecule type" value="Genomic_DNA"/>
</dbReference>
<dbReference type="FunFam" id="3.40.630.30:FF:000248">
    <property type="entry name" value="N-acetyltransferase 9-like protein"/>
    <property type="match status" value="1"/>
</dbReference>
<dbReference type="InterPro" id="IPR039135">
    <property type="entry name" value="NAT9-like"/>
</dbReference>
<evidence type="ECO:0000313" key="7">
    <source>
        <dbReference type="Proteomes" id="UP001627154"/>
    </source>
</evidence>
<dbReference type="InterPro" id="IPR000182">
    <property type="entry name" value="GNAT_dom"/>
</dbReference>
<feature type="domain" description="N-acetyltransferase" evidence="5">
    <location>
        <begin position="14"/>
        <end position="158"/>
    </location>
</feature>
<keyword evidence="2" id="KW-0808">Transferase</keyword>
<dbReference type="PANTHER" id="PTHR13256:SF16">
    <property type="entry name" value="ALPHA_BETA-TUBULIN-N-ACETYLTRANSFERASE 9"/>
    <property type="match status" value="1"/>
</dbReference>
<evidence type="ECO:0000256" key="2">
    <source>
        <dbReference type="ARBA" id="ARBA00022679"/>
    </source>
</evidence>
<comment type="caution">
    <text evidence="6">The sequence shown here is derived from an EMBL/GenBank/DDBJ whole genome shotgun (WGS) entry which is preliminary data.</text>
</comment>
<accession>A0ABD2XPE2</accession>
<sequence>MKINNTTQITGSKVILVPYKEHHVLRYHEWMKSEELQQLTASEPLSLEDEYKMQKSWFEDEDKCTFIILNRLKFQEKSNEIDSMIGDTNLFFDNSKKEKIAEIEIMIAEKIDRGKGCGREATILMLIYGIEKLGVQKYVAKISIENVKSCNMFQKLDFIEISRSNVFKEVTLEKNVDCTWLNRLRSNVKFEMNENYDSRLNCTLNKTKNFE</sequence>
<dbReference type="PANTHER" id="PTHR13256">
    <property type="entry name" value="N-ACETYLTRANSFERASE 9"/>
    <property type="match status" value="1"/>
</dbReference>
<name>A0ABD2XPE2_9HYME</name>
<keyword evidence="7" id="KW-1185">Reference proteome</keyword>
<keyword evidence="3" id="KW-0012">Acyltransferase</keyword>
<dbReference type="Pfam" id="PF13302">
    <property type="entry name" value="Acetyltransf_3"/>
    <property type="match status" value="1"/>
</dbReference>
<dbReference type="InterPro" id="IPR016181">
    <property type="entry name" value="Acyl_CoA_acyltransferase"/>
</dbReference>
<proteinExistence type="inferred from homology"/>
<dbReference type="SUPFAM" id="SSF55729">
    <property type="entry name" value="Acyl-CoA N-acyltransferases (Nat)"/>
    <property type="match status" value="1"/>
</dbReference>
<comment type="similarity">
    <text evidence="1">Belongs to the acetyltransferase family. GNAT subfamily.</text>
</comment>
<dbReference type="GO" id="GO:0016746">
    <property type="term" value="F:acyltransferase activity"/>
    <property type="evidence" value="ECO:0007669"/>
    <property type="project" value="UniProtKB-KW"/>
</dbReference>
<evidence type="ECO:0000256" key="4">
    <source>
        <dbReference type="ARBA" id="ARBA00069551"/>
    </source>
</evidence>
<gene>
    <name evidence="6" type="ORF">TKK_000694</name>
</gene>
<dbReference type="Proteomes" id="UP001627154">
    <property type="component" value="Unassembled WGS sequence"/>
</dbReference>
<dbReference type="AlphaFoldDB" id="A0ABD2XPE2"/>
<evidence type="ECO:0000256" key="1">
    <source>
        <dbReference type="ARBA" id="ARBA00009342"/>
    </source>
</evidence>